<dbReference type="Pfam" id="PF12420">
    <property type="entry name" value="DUF3671"/>
    <property type="match status" value="1"/>
</dbReference>
<feature type="transmembrane region" description="Helical" evidence="1">
    <location>
        <begin position="12"/>
        <end position="31"/>
    </location>
</feature>
<protein>
    <submittedName>
        <fullName evidence="2">Uncharacterized protein</fullName>
    </submittedName>
</protein>
<evidence type="ECO:0000313" key="2">
    <source>
        <dbReference type="EMBL" id="VVA00149.1"/>
    </source>
</evidence>
<organism evidence="2">
    <name type="scientific">Plasmodium vivax</name>
    <name type="common">malaria parasite P. vivax</name>
    <dbReference type="NCBI Taxonomy" id="5855"/>
    <lineage>
        <taxon>Eukaryota</taxon>
        <taxon>Sar</taxon>
        <taxon>Alveolata</taxon>
        <taxon>Apicomplexa</taxon>
        <taxon>Aconoidasida</taxon>
        <taxon>Haemosporida</taxon>
        <taxon>Plasmodiidae</taxon>
        <taxon>Plasmodium</taxon>
        <taxon>Plasmodium (Plasmodium)</taxon>
    </lineage>
</organism>
<gene>
    <name evidence="2" type="ORF">PVP01_0008610</name>
</gene>
<name>A0A565A806_PLAVI</name>
<keyword evidence="1" id="KW-0472">Membrane</keyword>
<dbReference type="AlphaFoldDB" id="A0A565A806"/>
<keyword evidence="1" id="KW-0812">Transmembrane</keyword>
<reference evidence="2" key="1">
    <citation type="submission" date="2016-07" db="EMBL/GenBank/DDBJ databases">
        <authorList>
            <consortium name="Pathogen Informatics"/>
        </authorList>
    </citation>
    <scope>NUCLEOTIDE SEQUENCE</scope>
</reference>
<keyword evidence="1" id="KW-1133">Transmembrane helix</keyword>
<dbReference type="VEuPathDB" id="PlasmoDB:PVP01_0008610"/>
<accession>A0A565A806</accession>
<dbReference type="EMBL" id="FLZR02000039">
    <property type="protein sequence ID" value="VVA00149.1"/>
    <property type="molecule type" value="Genomic_DNA"/>
</dbReference>
<dbReference type="VEuPathDB" id="PlasmoDB:PVW1_120005100"/>
<evidence type="ECO:0000256" key="1">
    <source>
        <dbReference type="SAM" id="Phobius"/>
    </source>
</evidence>
<dbReference type="Proteomes" id="UP000220605">
    <property type="component" value="Unassembled WGS sequence"/>
</dbReference>
<dbReference type="InterPro" id="IPR022139">
    <property type="entry name" value="Fam-L/Fam-M-like_plasmodium"/>
</dbReference>
<proteinExistence type="predicted"/>
<dbReference type="VEuPathDB" id="PlasmoDB:PVPAM_030030300"/>
<sequence length="175" mass="21121">MVLLINFNKGKNVMFTGLLKYLTFTFLIWTYQTYNDMSKFYKNLESKHDQNKALKIKYSRLLAKHDLQRDLGYTTVREKILNNTLDNRKKNVAQNASKYYHIKGIESNNFEAYMKDYKGRYKKKNELFNLDCYCEKILLDKIHNLHVFGQKMKNDKKCFKTYFLKNVELVLFYLL</sequence>